<comment type="function">
    <text evidence="3">Lytic transglycosylase with a strong preference for naked glycan strands that lack stem peptides.</text>
</comment>
<dbReference type="InterPro" id="IPR012997">
    <property type="entry name" value="RplA"/>
</dbReference>
<dbReference type="CDD" id="cd22268">
    <property type="entry name" value="DPBB_RlpA-like"/>
    <property type="match status" value="1"/>
</dbReference>
<protein>
    <recommendedName>
        <fullName evidence="3">Endolytic peptidoglycan transglycosylase RlpA</fullName>
        <ecNumber evidence="3">4.2.2.-</ecNumber>
    </recommendedName>
</protein>
<keyword evidence="8" id="KW-1185">Reference proteome</keyword>
<dbReference type="PANTHER" id="PTHR34183:SF8">
    <property type="entry name" value="ENDOLYTIC PEPTIDOGLYCAN TRANSGLYCOSYLASE RLPA-RELATED"/>
    <property type="match status" value="1"/>
</dbReference>
<proteinExistence type="inferred from homology"/>
<gene>
    <name evidence="3" type="primary">rlpA</name>
    <name evidence="7" type="ORF">KY084_10170</name>
</gene>
<feature type="region of interest" description="Disordered" evidence="5">
    <location>
        <begin position="1"/>
        <end position="24"/>
    </location>
</feature>
<comment type="caution">
    <text evidence="7">The sequence shown here is derived from an EMBL/GenBank/DDBJ whole genome shotgun (WGS) entry which is preliminary data.</text>
</comment>
<reference evidence="7 8" key="1">
    <citation type="submission" date="2021-07" db="EMBL/GenBank/DDBJ databases">
        <title>Stakelama flava sp. nov., a novel endophytic bacterium isolated from branch of Kandelia candel.</title>
        <authorList>
            <person name="Tuo L."/>
        </authorList>
    </citation>
    <scope>NUCLEOTIDE SEQUENCE [LARGE SCALE GENOMIC DNA]</scope>
    <source>
        <strain evidence="7 8">CBK3Z-3</strain>
    </source>
</reference>
<evidence type="ECO:0000256" key="2">
    <source>
        <dbReference type="ARBA" id="ARBA00023316"/>
    </source>
</evidence>
<feature type="domain" description="RlpA-like protein double-psi beta-barrel" evidence="6">
    <location>
        <begin position="2"/>
        <end position="86"/>
    </location>
</feature>
<evidence type="ECO:0000313" key="8">
    <source>
        <dbReference type="Proteomes" id="UP001197214"/>
    </source>
</evidence>
<evidence type="ECO:0000256" key="4">
    <source>
        <dbReference type="RuleBase" id="RU003495"/>
    </source>
</evidence>
<dbReference type="InterPro" id="IPR034718">
    <property type="entry name" value="RlpA"/>
</dbReference>
<dbReference type="Pfam" id="PF03330">
    <property type="entry name" value="DPBB_1"/>
    <property type="match status" value="1"/>
</dbReference>
<dbReference type="EC" id="4.2.2.-" evidence="3"/>
<evidence type="ECO:0000256" key="3">
    <source>
        <dbReference type="HAMAP-Rule" id="MF_02071"/>
    </source>
</evidence>
<accession>A0ABS6XM53</accession>
<dbReference type="NCBIfam" id="TIGR00413">
    <property type="entry name" value="rlpA"/>
    <property type="match status" value="1"/>
</dbReference>
<dbReference type="Proteomes" id="UP001197214">
    <property type="component" value="Unassembled WGS sequence"/>
</dbReference>
<sequence length="92" mass="9648">MASWFGDEIAGQPTASGAPCDPDSLTAAHRDLPFGSRVRVTNLSNGKTVVVTITDRGPYARGRLIDLSRAAAEQIGLRARGRGQVSLALLGD</sequence>
<keyword evidence="1 3" id="KW-0456">Lyase</keyword>
<organism evidence="7 8">
    <name type="scientific">Stakelama flava</name>
    <dbReference type="NCBI Taxonomy" id="2860338"/>
    <lineage>
        <taxon>Bacteria</taxon>
        <taxon>Pseudomonadati</taxon>
        <taxon>Pseudomonadota</taxon>
        <taxon>Alphaproteobacteria</taxon>
        <taxon>Sphingomonadales</taxon>
        <taxon>Sphingomonadaceae</taxon>
        <taxon>Stakelama</taxon>
    </lineage>
</organism>
<dbReference type="PANTHER" id="PTHR34183">
    <property type="entry name" value="ENDOLYTIC PEPTIDOGLYCAN TRANSGLYCOSYLASE RLPA"/>
    <property type="match status" value="1"/>
</dbReference>
<evidence type="ECO:0000256" key="5">
    <source>
        <dbReference type="SAM" id="MobiDB-lite"/>
    </source>
</evidence>
<evidence type="ECO:0000259" key="6">
    <source>
        <dbReference type="Pfam" id="PF03330"/>
    </source>
</evidence>
<dbReference type="EMBL" id="JAHWZX010000008">
    <property type="protein sequence ID" value="MBW4331236.1"/>
    <property type="molecule type" value="Genomic_DNA"/>
</dbReference>
<evidence type="ECO:0000256" key="1">
    <source>
        <dbReference type="ARBA" id="ARBA00023239"/>
    </source>
</evidence>
<evidence type="ECO:0000313" key="7">
    <source>
        <dbReference type="EMBL" id="MBW4331236.1"/>
    </source>
</evidence>
<dbReference type="HAMAP" id="MF_02071">
    <property type="entry name" value="RlpA"/>
    <property type="match status" value="1"/>
</dbReference>
<keyword evidence="2 3" id="KW-0961">Cell wall biogenesis/degradation</keyword>
<name>A0ABS6XM53_9SPHN</name>
<dbReference type="InterPro" id="IPR009009">
    <property type="entry name" value="RlpA-like_DPBB"/>
</dbReference>
<comment type="similarity">
    <text evidence="3 4">Belongs to the RlpA family.</text>
</comment>